<proteinExistence type="predicted"/>
<comment type="caution">
    <text evidence="2">The sequence shown here is derived from an EMBL/GenBank/DDBJ whole genome shotgun (WGS) entry which is preliminary data.</text>
</comment>
<organism evidence="2 3">
    <name type="scientific">Phytophthora fragariaefolia</name>
    <dbReference type="NCBI Taxonomy" id="1490495"/>
    <lineage>
        <taxon>Eukaryota</taxon>
        <taxon>Sar</taxon>
        <taxon>Stramenopiles</taxon>
        <taxon>Oomycota</taxon>
        <taxon>Peronosporomycetes</taxon>
        <taxon>Peronosporales</taxon>
        <taxon>Peronosporaceae</taxon>
        <taxon>Phytophthora</taxon>
    </lineage>
</organism>
<reference evidence="2" key="1">
    <citation type="submission" date="2023-04" db="EMBL/GenBank/DDBJ databases">
        <title>Phytophthora fragariaefolia NBRC 109709.</title>
        <authorList>
            <person name="Ichikawa N."/>
            <person name="Sato H."/>
            <person name="Tonouchi N."/>
        </authorList>
    </citation>
    <scope>NUCLEOTIDE SEQUENCE</scope>
    <source>
        <strain evidence="2">NBRC 109709</strain>
    </source>
</reference>
<sequence>MTESAFPEQQDLGPFATRGAISTAQSDSTPAQSQCALPLTPSISRARTQTTVGAVVVNSLSDELDTIALSYRQLDEYLEHFDGMEIGEYRDGERWREMERDGERWRYYWGLDIHNGWNRDYADPVPTANRHPDPDSNDPCFPKNNIMDHSTEDNSGISG</sequence>
<dbReference type="EMBL" id="BSXT01000085">
    <property type="protein sequence ID" value="GMF17032.1"/>
    <property type="molecule type" value="Genomic_DNA"/>
</dbReference>
<dbReference type="AlphaFoldDB" id="A0A9W6WKN0"/>
<evidence type="ECO:0000313" key="3">
    <source>
        <dbReference type="Proteomes" id="UP001165121"/>
    </source>
</evidence>
<evidence type="ECO:0000313" key="2">
    <source>
        <dbReference type="EMBL" id="GMF17032.1"/>
    </source>
</evidence>
<name>A0A9W6WKN0_9STRA</name>
<keyword evidence="3" id="KW-1185">Reference proteome</keyword>
<accession>A0A9W6WKN0</accession>
<protein>
    <submittedName>
        <fullName evidence="2">Unnamed protein product</fullName>
    </submittedName>
</protein>
<evidence type="ECO:0000256" key="1">
    <source>
        <dbReference type="SAM" id="MobiDB-lite"/>
    </source>
</evidence>
<dbReference type="Proteomes" id="UP001165121">
    <property type="component" value="Unassembled WGS sequence"/>
</dbReference>
<gene>
    <name evidence="2" type="ORF">Pfra01_000104500</name>
</gene>
<feature type="region of interest" description="Disordered" evidence="1">
    <location>
        <begin position="125"/>
        <end position="159"/>
    </location>
</feature>